<accession>A0A2X1AHD2</accession>
<evidence type="ECO:0000256" key="1">
    <source>
        <dbReference type="SAM" id="MobiDB-lite"/>
    </source>
</evidence>
<protein>
    <submittedName>
        <fullName evidence="2">Uncharacterized protein</fullName>
    </submittedName>
</protein>
<evidence type="ECO:0000313" key="2">
    <source>
        <dbReference type="EMBL" id="SPU44263.1"/>
    </source>
</evidence>
<organism evidence="2 3">
    <name type="scientific">Brevundimonas diminuta</name>
    <name type="common">Pseudomonas diminuta</name>
    <dbReference type="NCBI Taxonomy" id="293"/>
    <lineage>
        <taxon>Bacteria</taxon>
        <taxon>Pseudomonadati</taxon>
        <taxon>Pseudomonadota</taxon>
        <taxon>Alphaproteobacteria</taxon>
        <taxon>Caulobacterales</taxon>
        <taxon>Caulobacteraceae</taxon>
        <taxon>Brevundimonas</taxon>
    </lineage>
</organism>
<sequence length="81" mass="8753">MVYAASDEGEVSLAGSASTVRPGKKSSGLIETPICGATIKMRRICAWVRLLVCRFSLIVWGRTPAASANFVWVPKRSGEVR</sequence>
<dbReference type="AlphaFoldDB" id="A0A2X1AHD2"/>
<gene>
    <name evidence="2" type="ORF">NCTC11165_01665</name>
</gene>
<proteinExistence type="predicted"/>
<dbReference type="EMBL" id="UAQM01000011">
    <property type="protein sequence ID" value="SPU44263.1"/>
    <property type="molecule type" value="Genomic_DNA"/>
</dbReference>
<feature type="region of interest" description="Disordered" evidence="1">
    <location>
        <begin position="1"/>
        <end position="27"/>
    </location>
</feature>
<name>A0A2X1AHD2_BREDI</name>
<dbReference type="Proteomes" id="UP000250358">
    <property type="component" value="Unassembled WGS sequence"/>
</dbReference>
<reference evidence="2 3" key="1">
    <citation type="submission" date="2018-06" db="EMBL/GenBank/DDBJ databases">
        <authorList>
            <consortium name="Pathogen Informatics"/>
            <person name="Doyle S."/>
        </authorList>
    </citation>
    <scope>NUCLEOTIDE SEQUENCE [LARGE SCALE GENOMIC DNA]</scope>
    <source>
        <strain evidence="2 3">NCTC11165</strain>
    </source>
</reference>
<evidence type="ECO:0000313" key="3">
    <source>
        <dbReference type="Proteomes" id="UP000250358"/>
    </source>
</evidence>